<dbReference type="WBParaSite" id="SVE_2000023625.1">
    <property type="protein sequence ID" value="SVE_2000023625.1"/>
    <property type="gene ID" value="SVE_2000023625"/>
</dbReference>
<organism evidence="2 3">
    <name type="scientific">Strongyloides venezuelensis</name>
    <name type="common">Threadworm</name>
    <dbReference type="NCBI Taxonomy" id="75913"/>
    <lineage>
        <taxon>Eukaryota</taxon>
        <taxon>Metazoa</taxon>
        <taxon>Ecdysozoa</taxon>
        <taxon>Nematoda</taxon>
        <taxon>Chromadorea</taxon>
        <taxon>Rhabditida</taxon>
        <taxon>Tylenchina</taxon>
        <taxon>Panagrolaimomorpha</taxon>
        <taxon>Strongyloidoidea</taxon>
        <taxon>Strongyloididae</taxon>
        <taxon>Strongyloides</taxon>
    </lineage>
</organism>
<sequence length="63" mass="7668">MVFHVNMLIIQMFLLYEISYGSLIRIFALFLFVYILIESFVSFRKRLVDYFYNCSPEHVLSNY</sequence>
<keyword evidence="1" id="KW-1133">Transmembrane helix</keyword>
<reference evidence="3" key="2">
    <citation type="submission" date="2015-08" db="UniProtKB">
        <authorList>
            <consortium name="WormBaseParasite"/>
        </authorList>
    </citation>
    <scope>IDENTIFICATION</scope>
</reference>
<evidence type="ECO:0000256" key="1">
    <source>
        <dbReference type="SAM" id="Phobius"/>
    </source>
</evidence>
<dbReference type="Proteomes" id="UP000035680">
    <property type="component" value="Unassembled WGS sequence"/>
</dbReference>
<reference evidence="2" key="1">
    <citation type="submission" date="2014-07" db="EMBL/GenBank/DDBJ databases">
        <authorList>
            <person name="Martin A.A"/>
            <person name="De Silva N."/>
        </authorList>
    </citation>
    <scope>NUCLEOTIDE SEQUENCE</scope>
</reference>
<protein>
    <submittedName>
        <fullName evidence="3">Uncharacterized protein</fullName>
    </submittedName>
</protein>
<proteinExistence type="predicted"/>
<evidence type="ECO:0000313" key="2">
    <source>
        <dbReference type="Proteomes" id="UP000035680"/>
    </source>
</evidence>
<accession>A0A0K0G5I3</accession>
<dbReference type="InterPro" id="IPR036927">
    <property type="entry name" value="Cyt_c_oxase-like_su1_sf"/>
</dbReference>
<keyword evidence="1" id="KW-0472">Membrane</keyword>
<dbReference type="SUPFAM" id="SSF81442">
    <property type="entry name" value="Cytochrome c oxidase subunit I-like"/>
    <property type="match status" value="1"/>
</dbReference>
<dbReference type="STRING" id="75913.A0A0K0G5I3"/>
<dbReference type="AlphaFoldDB" id="A0A0K0G5I3"/>
<name>A0A0K0G5I3_STRVS</name>
<feature type="transmembrane region" description="Helical" evidence="1">
    <location>
        <begin position="20"/>
        <end position="37"/>
    </location>
</feature>
<evidence type="ECO:0000313" key="3">
    <source>
        <dbReference type="WBParaSite" id="SVE_2000023625.1"/>
    </source>
</evidence>
<keyword evidence="1" id="KW-0812">Transmembrane</keyword>
<keyword evidence="2" id="KW-1185">Reference proteome</keyword>